<feature type="region of interest" description="Disordered" evidence="1">
    <location>
        <begin position="1"/>
        <end position="29"/>
    </location>
</feature>
<dbReference type="OrthoDB" id="56523at2157"/>
<dbReference type="Proteomes" id="UP000011625">
    <property type="component" value="Unassembled WGS sequence"/>
</dbReference>
<protein>
    <submittedName>
        <fullName evidence="2">Uncharacterized protein</fullName>
    </submittedName>
</protein>
<proteinExistence type="predicted"/>
<name>M0MQA8_9EURY</name>
<comment type="caution">
    <text evidence="2">The sequence shown here is derived from an EMBL/GenBank/DDBJ whole genome shotgun (WGS) entry which is preliminary data.</text>
</comment>
<evidence type="ECO:0000256" key="1">
    <source>
        <dbReference type="SAM" id="MobiDB-lite"/>
    </source>
</evidence>
<accession>M0MQA8</accession>
<dbReference type="STRING" id="1227456.C450_20921"/>
<reference evidence="2 3" key="1">
    <citation type="journal article" date="2014" name="PLoS Genet.">
        <title>Phylogenetically driven sequencing of extremely halophilic archaea reveals strategies for static and dynamic osmo-response.</title>
        <authorList>
            <person name="Becker E.A."/>
            <person name="Seitzer P.M."/>
            <person name="Tritt A."/>
            <person name="Larsen D."/>
            <person name="Krusor M."/>
            <person name="Yao A.I."/>
            <person name="Wu D."/>
            <person name="Madern D."/>
            <person name="Eisen J.A."/>
            <person name="Darling A.E."/>
            <person name="Facciotti M.T."/>
        </authorList>
    </citation>
    <scope>NUCLEOTIDE SEQUENCE [LARGE SCALE GENOMIC DNA]</scope>
    <source>
        <strain evidence="2 3">DSM 8989</strain>
    </source>
</reference>
<dbReference type="EMBL" id="AOME01000108">
    <property type="protein sequence ID" value="EMA47821.1"/>
    <property type="molecule type" value="Genomic_DNA"/>
</dbReference>
<evidence type="ECO:0000313" key="3">
    <source>
        <dbReference type="Proteomes" id="UP000011625"/>
    </source>
</evidence>
<keyword evidence="3" id="KW-1185">Reference proteome</keyword>
<feature type="compositionally biased region" description="Low complexity" evidence="1">
    <location>
        <begin position="14"/>
        <end position="23"/>
    </location>
</feature>
<dbReference type="AlphaFoldDB" id="M0MQA8"/>
<sequence length="87" mass="9427">MSSNGNGADDGDADTSSSGNSTAQTGREVARRVFAREFNDATYMFKESDDELAPNYTLLPTGERANRLSLIPTHRNTAVSRTSRLVS</sequence>
<gene>
    <name evidence="2" type="ORF">C450_20921</name>
</gene>
<evidence type="ECO:0000313" key="2">
    <source>
        <dbReference type="EMBL" id="EMA47821.1"/>
    </source>
</evidence>
<organism evidence="2 3">
    <name type="scientific">Halococcus salifodinae DSM 8989</name>
    <dbReference type="NCBI Taxonomy" id="1227456"/>
    <lineage>
        <taxon>Archaea</taxon>
        <taxon>Methanobacteriati</taxon>
        <taxon>Methanobacteriota</taxon>
        <taxon>Stenosarchaea group</taxon>
        <taxon>Halobacteria</taxon>
        <taxon>Halobacteriales</taxon>
        <taxon>Halococcaceae</taxon>
        <taxon>Halococcus</taxon>
    </lineage>
</organism>
<dbReference type="PATRIC" id="fig|1227456.3.peg.4220"/>